<evidence type="ECO:0000256" key="4">
    <source>
        <dbReference type="PROSITE-ProRule" id="PRU00276"/>
    </source>
</evidence>
<sequence length="814" mass="87814">MKGTLSIIGVTMVTLRTLASALARVALCAPSSLAFSVKRNPIGYLSLVDDPVIKTPSHRAHYLSKFDLTFTLHNGRQSIRLALDPNDDILHDDFAITLMGEDGTVRDVQKVPRTEHRVYRGDAFIERPSHSGWSKAGWARVTIHRDGEHPIFDGAFRIDGDNHHIQTADQYQKLRGDDDPVVQHLADSEERMVVWRDSDVVNFSDEHNELKRSVGDESLCNADTLKFNSKFQTESLSHNTLPGVDFRSLFGRQSIDGGGDSGSGLNLLNSIGSVDGCPTTRKVALVGIATDCNYWDGFDNKEALTKNVIGMVNKASEVYESTFKISLGIQNLTILGKNCPATAAAATPWNVACAPQTTISDRLNTFSRWRGQFKDDNAYWSLLTKCATDSTVGLAWSGQLCRGSGDNSNGKGNETVAATNVVVRTDTEWQIFAHETGHTFGAIHDCTSSTCLADKSRPRCCPLSRTSCDAGGKFIMNPSTGSGITQFSACSIGNICSRLKSNMIKGNCLTDNKNVKTITGSQCGNGIVENGEDCDCGGEDGCKNSKCCNPQTCKFLNGAVCDASNEDCCTDQCQFASNGTVCRPSTGVCDVEEVCPGSHASCPEDKHKSDGDSCGSGLQCASGQCTSRDQQCKNMVSSHSGRSNTSACPESGCLLACTSPEMGPDQCVTYNQNFLDGTDCGAGGKCSNGSCRGASTAKEIGDWIQNHKAMFISVVSVVGGLILIAILSCIVSAIRKCSHHGKQPKPPKMSNWPSYNAGGPNCRAQQWNQNQQWTQSSSALQGGQGPPQSFYSYPPPLAIDRERWLNRQRSMRYA</sequence>
<dbReference type="SUPFAM" id="SSF57552">
    <property type="entry name" value="Blood coagulation inhibitor (disintegrin)"/>
    <property type="match status" value="1"/>
</dbReference>
<dbReference type="GO" id="GO:0006508">
    <property type="term" value="P:proteolysis"/>
    <property type="evidence" value="ECO:0007669"/>
    <property type="project" value="InterPro"/>
</dbReference>
<dbReference type="Pfam" id="PF00200">
    <property type="entry name" value="Disintegrin"/>
    <property type="match status" value="1"/>
</dbReference>
<evidence type="ECO:0000256" key="3">
    <source>
        <dbReference type="ARBA" id="ARBA00074021"/>
    </source>
</evidence>
<comment type="caution">
    <text evidence="4">Lacks conserved residue(s) required for the propagation of feature annotation.</text>
</comment>
<comment type="function">
    <text evidence="2">Probable zinc protease.</text>
</comment>
<dbReference type="PANTHER" id="PTHR11905">
    <property type="entry name" value="ADAM A DISINTEGRIN AND METALLOPROTEASE DOMAIN"/>
    <property type="match status" value="1"/>
</dbReference>
<feature type="domain" description="Disintegrin" evidence="7">
    <location>
        <begin position="520"/>
        <end position="610"/>
    </location>
</feature>
<dbReference type="GO" id="GO:0004222">
    <property type="term" value="F:metalloendopeptidase activity"/>
    <property type="evidence" value="ECO:0007669"/>
    <property type="project" value="InterPro"/>
</dbReference>
<evidence type="ECO:0000313" key="9">
    <source>
        <dbReference type="EMBL" id="KAJ6436499.1"/>
    </source>
</evidence>
<keyword evidence="4" id="KW-0862">Zinc</keyword>
<dbReference type="SMART" id="SM00050">
    <property type="entry name" value="DISIN"/>
    <property type="match status" value="1"/>
</dbReference>
<proteinExistence type="predicted"/>
<evidence type="ECO:0000256" key="2">
    <source>
        <dbReference type="ARBA" id="ARBA00056552"/>
    </source>
</evidence>
<accession>A0AB34FBY9</accession>
<dbReference type="InterPro" id="IPR001762">
    <property type="entry name" value="Disintegrin_dom"/>
</dbReference>
<dbReference type="Gene3D" id="4.10.70.10">
    <property type="entry name" value="Disintegrin domain"/>
    <property type="match status" value="1"/>
</dbReference>
<dbReference type="PROSITE" id="PS50214">
    <property type="entry name" value="DISINTEGRIN_2"/>
    <property type="match status" value="1"/>
</dbReference>
<protein>
    <recommendedName>
        <fullName evidence="3">Disintegrin and metalloproteinase domain-containing protein B</fullName>
    </recommendedName>
</protein>
<dbReference type="InterPro" id="IPR034028">
    <property type="entry name" value="ZnMc_ADAM_fungal"/>
</dbReference>
<feature type="binding site" evidence="4">
    <location>
        <position position="438"/>
    </location>
    <ligand>
        <name>Zn(2+)</name>
        <dbReference type="ChEBI" id="CHEBI:29105"/>
        <note>catalytic</note>
    </ligand>
</feature>
<reference evidence="9" key="1">
    <citation type="submission" date="2023-01" db="EMBL/GenBank/DDBJ databases">
        <title>The growth and conidiation of Purpureocillium lavendulum are regulated by nitrogen source and histone H3K14 acetylation.</title>
        <authorList>
            <person name="Tang P."/>
            <person name="Han J."/>
            <person name="Zhang C."/>
            <person name="Tang P."/>
            <person name="Qi F."/>
            <person name="Zhang K."/>
            <person name="Liang L."/>
        </authorList>
    </citation>
    <scope>NUCLEOTIDE SEQUENCE</scope>
    <source>
        <strain evidence="9">YMF1.00683</strain>
    </source>
</reference>
<dbReference type="EMBL" id="JAQHRD010000021">
    <property type="protein sequence ID" value="KAJ6436499.1"/>
    <property type="molecule type" value="Genomic_DNA"/>
</dbReference>
<gene>
    <name evidence="9" type="ORF">O9K51_10981</name>
</gene>
<keyword evidence="4" id="KW-0479">Metal-binding</keyword>
<dbReference type="AlphaFoldDB" id="A0AB34FBY9"/>
<evidence type="ECO:0000259" key="7">
    <source>
        <dbReference type="PROSITE" id="PS50214"/>
    </source>
</evidence>
<feature type="binding site" evidence="4">
    <location>
        <position position="444"/>
    </location>
    <ligand>
        <name>Zn(2+)</name>
        <dbReference type="ChEBI" id="CHEBI:29105"/>
        <note>catalytic</note>
    </ligand>
</feature>
<feature type="binding site" evidence="4">
    <location>
        <position position="434"/>
    </location>
    <ligand>
        <name>Zn(2+)</name>
        <dbReference type="ChEBI" id="CHEBI:29105"/>
        <note>catalytic</note>
    </ligand>
</feature>
<dbReference type="PROSITE" id="PS50215">
    <property type="entry name" value="ADAM_MEPRO"/>
    <property type="match status" value="1"/>
</dbReference>
<name>A0AB34FBY9_9HYPO</name>
<dbReference type="FunFam" id="4.10.70.10:FF:000003">
    <property type="entry name" value="Disintegrin and metalloproteinase domain-containing protein 17"/>
    <property type="match status" value="1"/>
</dbReference>
<dbReference type="GO" id="GO:0046872">
    <property type="term" value="F:metal ion binding"/>
    <property type="evidence" value="ECO:0007669"/>
    <property type="project" value="UniProtKB-KW"/>
</dbReference>
<feature type="signal peptide" evidence="6">
    <location>
        <begin position="1"/>
        <end position="28"/>
    </location>
</feature>
<keyword evidence="1" id="KW-1015">Disulfide bond</keyword>
<evidence type="ECO:0000259" key="8">
    <source>
        <dbReference type="PROSITE" id="PS50215"/>
    </source>
</evidence>
<keyword evidence="5" id="KW-0472">Membrane</keyword>
<dbReference type="SUPFAM" id="SSF55486">
    <property type="entry name" value="Metalloproteases ('zincins'), catalytic domain"/>
    <property type="match status" value="1"/>
</dbReference>
<dbReference type="InterPro" id="IPR024079">
    <property type="entry name" value="MetalloPept_cat_dom_sf"/>
</dbReference>
<dbReference type="InterPro" id="IPR036436">
    <property type="entry name" value="Disintegrin_dom_sf"/>
</dbReference>
<dbReference type="CDD" id="cd04271">
    <property type="entry name" value="ZnMc_ADAM_fungal"/>
    <property type="match status" value="1"/>
</dbReference>
<keyword evidence="9" id="KW-0482">Metalloprotease</keyword>
<feature type="active site" evidence="4">
    <location>
        <position position="435"/>
    </location>
</feature>
<dbReference type="Gene3D" id="3.40.390.10">
    <property type="entry name" value="Collagenase (Catalytic Domain)"/>
    <property type="match status" value="1"/>
</dbReference>
<feature type="transmembrane region" description="Helical" evidence="5">
    <location>
        <begin position="710"/>
        <end position="734"/>
    </location>
</feature>
<keyword evidence="5" id="KW-0812">Transmembrane</keyword>
<dbReference type="InterPro" id="IPR001590">
    <property type="entry name" value="Peptidase_M12B"/>
</dbReference>
<keyword evidence="9" id="KW-0645">Protease</keyword>
<evidence type="ECO:0000256" key="1">
    <source>
        <dbReference type="ARBA" id="ARBA00023157"/>
    </source>
</evidence>
<keyword evidence="6" id="KW-0732">Signal</keyword>
<evidence type="ECO:0000313" key="10">
    <source>
        <dbReference type="Proteomes" id="UP001163105"/>
    </source>
</evidence>
<evidence type="ECO:0000256" key="6">
    <source>
        <dbReference type="SAM" id="SignalP"/>
    </source>
</evidence>
<organism evidence="9 10">
    <name type="scientific">Purpureocillium lavendulum</name>
    <dbReference type="NCBI Taxonomy" id="1247861"/>
    <lineage>
        <taxon>Eukaryota</taxon>
        <taxon>Fungi</taxon>
        <taxon>Dikarya</taxon>
        <taxon>Ascomycota</taxon>
        <taxon>Pezizomycotina</taxon>
        <taxon>Sordariomycetes</taxon>
        <taxon>Hypocreomycetidae</taxon>
        <taxon>Hypocreales</taxon>
        <taxon>Ophiocordycipitaceae</taxon>
        <taxon>Purpureocillium</taxon>
    </lineage>
</organism>
<keyword evidence="9" id="KW-0378">Hydrolase</keyword>
<feature type="domain" description="Peptidase M12B" evidence="8">
    <location>
        <begin position="281"/>
        <end position="495"/>
    </location>
</feature>
<comment type="caution">
    <text evidence="9">The sequence shown here is derived from an EMBL/GenBank/DDBJ whole genome shotgun (WGS) entry which is preliminary data.</text>
</comment>
<feature type="chain" id="PRO_5044339013" description="Disintegrin and metalloproteinase domain-containing protein B" evidence="6">
    <location>
        <begin position="29"/>
        <end position="814"/>
    </location>
</feature>
<evidence type="ECO:0000256" key="5">
    <source>
        <dbReference type="SAM" id="Phobius"/>
    </source>
</evidence>
<dbReference type="Proteomes" id="UP001163105">
    <property type="component" value="Unassembled WGS sequence"/>
</dbReference>
<dbReference type="PANTHER" id="PTHR11905:SF159">
    <property type="entry name" value="ADAM METALLOPROTEASE"/>
    <property type="match status" value="1"/>
</dbReference>
<dbReference type="Pfam" id="PF13688">
    <property type="entry name" value="Reprolysin_5"/>
    <property type="match status" value="1"/>
</dbReference>
<keyword evidence="10" id="KW-1185">Reference proteome</keyword>
<dbReference type="Gene3D" id="3.40.1620.60">
    <property type="match status" value="1"/>
</dbReference>
<keyword evidence="5" id="KW-1133">Transmembrane helix</keyword>